<comment type="caution">
    <text evidence="8">The sequence shown here is derived from an EMBL/GenBank/DDBJ whole genome shotgun (WGS) entry which is preliminary data.</text>
</comment>
<organism evidence="8 9">
    <name type="scientific">Candidatus Thiomargarita nelsonii</name>
    <dbReference type="NCBI Taxonomy" id="1003181"/>
    <lineage>
        <taxon>Bacteria</taxon>
        <taxon>Pseudomonadati</taxon>
        <taxon>Pseudomonadota</taxon>
        <taxon>Gammaproteobacteria</taxon>
        <taxon>Thiotrichales</taxon>
        <taxon>Thiotrichaceae</taxon>
        <taxon>Thiomargarita</taxon>
    </lineage>
</organism>
<dbReference type="Pfam" id="PF00147">
    <property type="entry name" value="Fibrinogen_C"/>
    <property type="match status" value="1"/>
</dbReference>
<dbReference type="Proteomes" id="UP000076962">
    <property type="component" value="Unassembled WGS sequence"/>
</dbReference>
<accession>A0A0A6NZQ0</accession>
<keyword evidence="9" id="KW-1185">Reference proteome</keyword>
<evidence type="ECO:0000259" key="7">
    <source>
        <dbReference type="PROSITE" id="PS51406"/>
    </source>
</evidence>
<feature type="chain" id="PRO_5010410906" evidence="6">
    <location>
        <begin position="24"/>
        <end position="311"/>
    </location>
</feature>
<feature type="signal peptide" evidence="6">
    <location>
        <begin position="1"/>
        <end position="23"/>
    </location>
</feature>
<evidence type="ECO:0000256" key="4">
    <source>
        <dbReference type="ARBA" id="ARBA00023157"/>
    </source>
</evidence>
<proteinExistence type="predicted"/>
<evidence type="ECO:0000313" key="8">
    <source>
        <dbReference type="EMBL" id="OAD23600.1"/>
    </source>
</evidence>
<keyword evidence="6" id="KW-0732">Signal</keyword>
<reference evidence="8 9" key="1">
    <citation type="submission" date="2016-05" db="EMBL/GenBank/DDBJ databases">
        <title>Single-cell genome of chain-forming Candidatus Thiomargarita nelsonii and comparison to other large sulfur-oxidizing bacteria.</title>
        <authorList>
            <person name="Winkel M."/>
            <person name="Salman V."/>
            <person name="Woyke T."/>
            <person name="Schulz-Vogt H."/>
            <person name="Richter M."/>
            <person name="Flood B."/>
            <person name="Bailey J."/>
            <person name="Amann R."/>
            <person name="Mussmann M."/>
        </authorList>
    </citation>
    <scope>NUCLEOTIDE SEQUENCE [LARGE SCALE GENOMIC DNA]</scope>
    <source>
        <strain evidence="8 9">THI036</strain>
    </source>
</reference>
<evidence type="ECO:0000256" key="2">
    <source>
        <dbReference type="ARBA" id="ARBA00022734"/>
    </source>
</evidence>
<feature type="domain" description="Fibrinogen C-terminal" evidence="7">
    <location>
        <begin position="79"/>
        <end position="134"/>
    </location>
</feature>
<evidence type="ECO:0000256" key="3">
    <source>
        <dbReference type="ARBA" id="ARBA00022837"/>
    </source>
</evidence>
<dbReference type="PANTHER" id="PTHR16146">
    <property type="entry name" value="INTELECTIN"/>
    <property type="match status" value="1"/>
</dbReference>
<dbReference type="EMBL" id="LUTY01000267">
    <property type="protein sequence ID" value="OAD23600.1"/>
    <property type="molecule type" value="Genomic_DNA"/>
</dbReference>
<dbReference type="NCBIfam" id="NF040941">
    <property type="entry name" value="GGGWT_bact"/>
    <property type="match status" value="1"/>
</dbReference>
<gene>
    <name evidence="8" type="ORF">THIOM_000563</name>
</gene>
<keyword evidence="4" id="KW-1015">Disulfide bond</keyword>
<dbReference type="InterPro" id="IPR014716">
    <property type="entry name" value="Fibrinogen_a/b/g_C_1"/>
</dbReference>
<keyword evidence="2" id="KW-0430">Lectin</keyword>
<keyword evidence="3" id="KW-0106">Calcium</keyword>
<evidence type="ECO:0000256" key="1">
    <source>
        <dbReference type="ARBA" id="ARBA00022723"/>
    </source>
</evidence>
<evidence type="ECO:0000256" key="5">
    <source>
        <dbReference type="SAM" id="MobiDB-lite"/>
    </source>
</evidence>
<protein>
    <submittedName>
        <fullName evidence="8">Secreted protein containing Fibrinogen, alpha/beta/gamma chain</fullName>
    </submittedName>
</protein>
<dbReference type="PANTHER" id="PTHR16146:SF46">
    <property type="entry name" value="INTELECTIN-1A-RELATED"/>
    <property type="match status" value="1"/>
</dbReference>
<feature type="region of interest" description="Disordered" evidence="5">
    <location>
        <begin position="81"/>
        <end position="106"/>
    </location>
</feature>
<dbReference type="GO" id="GO:0070492">
    <property type="term" value="F:oligosaccharide binding"/>
    <property type="evidence" value="ECO:0007669"/>
    <property type="project" value="TreeGrafter"/>
</dbReference>
<dbReference type="InterPro" id="IPR036056">
    <property type="entry name" value="Fibrinogen-like_C"/>
</dbReference>
<evidence type="ECO:0000256" key="6">
    <source>
        <dbReference type="SAM" id="SignalP"/>
    </source>
</evidence>
<keyword evidence="1" id="KW-0479">Metal-binding</keyword>
<dbReference type="InterPro" id="IPR002181">
    <property type="entry name" value="Fibrinogen_a/b/g_C_dom"/>
</dbReference>
<name>A0A0A6NZQ0_9GAMM</name>
<dbReference type="Gene3D" id="3.90.215.10">
    <property type="entry name" value="Gamma Fibrinogen, chain A, domain 1"/>
    <property type="match status" value="1"/>
</dbReference>
<dbReference type="AlphaFoldDB" id="A0A0A6NZQ0"/>
<dbReference type="GO" id="GO:0005615">
    <property type="term" value="C:extracellular space"/>
    <property type="evidence" value="ECO:0007669"/>
    <property type="project" value="TreeGrafter"/>
</dbReference>
<dbReference type="GO" id="GO:0046872">
    <property type="term" value="F:metal ion binding"/>
    <property type="evidence" value="ECO:0007669"/>
    <property type="project" value="UniProtKB-KW"/>
</dbReference>
<feature type="compositionally biased region" description="Basic and acidic residues" evidence="5">
    <location>
        <begin position="81"/>
        <end position="92"/>
    </location>
</feature>
<dbReference type="SUPFAM" id="SSF56496">
    <property type="entry name" value="Fibrinogen C-terminal domain-like"/>
    <property type="match status" value="1"/>
</dbReference>
<dbReference type="PROSITE" id="PS51406">
    <property type="entry name" value="FIBRINOGEN_C_2"/>
    <property type="match status" value="1"/>
</dbReference>
<sequence>MKNIVKLSLVMSLFFGLITNVFGTENCHATYSLDGSLHIPCVDVPGPFGTVQAYKADMKIVPLTEPFQFVVTAVAPVEDKPTTDSKSCRGIKENAPSSEDGIYKIDPDGEGGNEPFEVYCDMTTEGGGWTVIARSTTPRTWEVSNQYALGHFDSWISEENYTYDYRVFLDNLINGDQAEVRFYDHINPKDMDIIYSFSKKMLLAIYLDDESDQSSNTQIDITVNKSVFDLSSKNYAVGKKLNNIFRILQADAYSTIHCDNISTKSAISILTGGPDYAHVTVCSKGLGSYTSSNYPKYNQNDSGRRVSIAFR</sequence>
<evidence type="ECO:0000313" key="9">
    <source>
        <dbReference type="Proteomes" id="UP000076962"/>
    </source>
</evidence>